<dbReference type="SMART" id="SM00967">
    <property type="entry name" value="SpoU_sub_bind"/>
    <property type="match status" value="1"/>
</dbReference>
<dbReference type="EMBL" id="BAABGR010000004">
    <property type="protein sequence ID" value="GAA4511183.1"/>
    <property type="molecule type" value="Genomic_DNA"/>
</dbReference>
<dbReference type="GO" id="GO:0032259">
    <property type="term" value="P:methylation"/>
    <property type="evidence" value="ECO:0007669"/>
    <property type="project" value="UniProtKB-KW"/>
</dbReference>
<dbReference type="Pfam" id="PF22435">
    <property type="entry name" value="MRM3-like_sub_bind"/>
    <property type="match status" value="1"/>
</dbReference>
<keyword evidence="6" id="KW-1185">Reference proteome</keyword>
<reference evidence="6" key="1">
    <citation type="journal article" date="2019" name="Int. J. Syst. Evol. Microbiol.">
        <title>The Global Catalogue of Microorganisms (GCM) 10K type strain sequencing project: providing services to taxonomists for standard genome sequencing and annotation.</title>
        <authorList>
            <consortium name="The Broad Institute Genomics Platform"/>
            <consortium name="The Broad Institute Genome Sequencing Center for Infectious Disease"/>
            <person name="Wu L."/>
            <person name="Ma J."/>
        </authorList>
    </citation>
    <scope>NUCLEOTIDE SEQUENCE [LARGE SCALE GENOMIC DNA]</scope>
    <source>
        <strain evidence="6">JCM 17858</strain>
    </source>
</reference>
<comment type="similarity">
    <text evidence="1">Belongs to the class IV-like SAM-binding methyltransferase superfamily. RNA methyltransferase TrmH family.</text>
</comment>
<dbReference type="PANTHER" id="PTHR43191">
    <property type="entry name" value="RRNA METHYLTRANSFERASE 3"/>
    <property type="match status" value="1"/>
</dbReference>
<dbReference type="InterPro" id="IPR029064">
    <property type="entry name" value="Ribosomal_eL30-like_sf"/>
</dbReference>
<accession>A0ABP8QVJ7</accession>
<comment type="caution">
    <text evidence="5">The sequence shown here is derived from an EMBL/GenBank/DDBJ whole genome shotgun (WGS) entry which is preliminary data.</text>
</comment>
<gene>
    <name evidence="5" type="ORF">GCM10023173_03620</name>
</gene>
<evidence type="ECO:0000256" key="3">
    <source>
        <dbReference type="ARBA" id="ARBA00022679"/>
    </source>
</evidence>
<name>A0ABP8QVJ7_9SPHI</name>
<keyword evidence="3" id="KW-0808">Transferase</keyword>
<evidence type="ECO:0000313" key="5">
    <source>
        <dbReference type="EMBL" id="GAA4511183.1"/>
    </source>
</evidence>
<dbReference type="InterPro" id="IPR029026">
    <property type="entry name" value="tRNA_m1G_MTases_N"/>
</dbReference>
<dbReference type="CDD" id="cd18109">
    <property type="entry name" value="SpoU-like_RNA-MTase"/>
    <property type="match status" value="1"/>
</dbReference>
<dbReference type="GO" id="GO:0008168">
    <property type="term" value="F:methyltransferase activity"/>
    <property type="evidence" value="ECO:0007669"/>
    <property type="project" value="UniProtKB-KW"/>
</dbReference>
<keyword evidence="2 5" id="KW-0489">Methyltransferase</keyword>
<evidence type="ECO:0000256" key="1">
    <source>
        <dbReference type="ARBA" id="ARBA00007228"/>
    </source>
</evidence>
<dbReference type="Gene3D" id="3.40.1280.10">
    <property type="match status" value="1"/>
</dbReference>
<evidence type="ECO:0000313" key="6">
    <source>
        <dbReference type="Proteomes" id="UP001500394"/>
    </source>
</evidence>
<evidence type="ECO:0000256" key="2">
    <source>
        <dbReference type="ARBA" id="ARBA00022603"/>
    </source>
</evidence>
<proteinExistence type="inferred from homology"/>
<dbReference type="SUPFAM" id="SSF55315">
    <property type="entry name" value="L30e-like"/>
    <property type="match status" value="1"/>
</dbReference>
<dbReference type="InterPro" id="IPR051259">
    <property type="entry name" value="rRNA_Methyltransferase"/>
</dbReference>
<dbReference type="InterPro" id="IPR001537">
    <property type="entry name" value="SpoU_MeTrfase"/>
</dbReference>
<dbReference type="RefSeq" id="WP_345063886.1">
    <property type="nucleotide sequence ID" value="NZ_BAABGR010000004.1"/>
</dbReference>
<sequence>MLSKAQISLITSLQNKKFRIQHNVFIVEGIKSVLEFVHSSYKVQKIYATPQASTKLSKIPQNIKLEEISEQEFKKITTLKTPQGALAIVEIPPYKPLEEEELKGKHSIVLDDVQDPGNLGTIIRTAEWFGIEHIVCSIGTVDAYNPKVVQATMGSLSRVKIHYVDIEQFIDNIHIPSFGALLEGQSIYSTDFGPEGLIIMGNEGNGIRSSLISKIDKAVTIPRIGQAESLNVAVATTIFCSELSRQKLA</sequence>
<dbReference type="Gene3D" id="3.30.1330.30">
    <property type="match status" value="1"/>
</dbReference>
<dbReference type="Pfam" id="PF00588">
    <property type="entry name" value="SpoU_methylase"/>
    <property type="match status" value="1"/>
</dbReference>
<dbReference type="Proteomes" id="UP001500394">
    <property type="component" value="Unassembled WGS sequence"/>
</dbReference>
<dbReference type="PANTHER" id="PTHR43191:SF2">
    <property type="entry name" value="RRNA METHYLTRANSFERASE 3, MITOCHONDRIAL"/>
    <property type="match status" value="1"/>
</dbReference>
<evidence type="ECO:0000259" key="4">
    <source>
        <dbReference type="SMART" id="SM00967"/>
    </source>
</evidence>
<dbReference type="InterPro" id="IPR013123">
    <property type="entry name" value="SpoU_subst-bd"/>
</dbReference>
<feature type="domain" description="RNA 2-O ribose methyltransferase substrate binding" evidence="4">
    <location>
        <begin position="26"/>
        <end position="95"/>
    </location>
</feature>
<dbReference type="InterPro" id="IPR053888">
    <property type="entry name" value="MRM3-like_sub_bind"/>
</dbReference>
<dbReference type="InterPro" id="IPR029028">
    <property type="entry name" value="Alpha/beta_knot_MTases"/>
</dbReference>
<protein>
    <submittedName>
        <fullName evidence="5">RNA methyltransferase</fullName>
    </submittedName>
</protein>
<organism evidence="5 6">
    <name type="scientific">Sphingobacterium thermophilum</name>
    <dbReference type="NCBI Taxonomy" id="768534"/>
    <lineage>
        <taxon>Bacteria</taxon>
        <taxon>Pseudomonadati</taxon>
        <taxon>Bacteroidota</taxon>
        <taxon>Sphingobacteriia</taxon>
        <taxon>Sphingobacteriales</taxon>
        <taxon>Sphingobacteriaceae</taxon>
        <taxon>Sphingobacterium</taxon>
    </lineage>
</organism>
<dbReference type="SUPFAM" id="SSF75217">
    <property type="entry name" value="alpha/beta knot"/>
    <property type="match status" value="1"/>
</dbReference>